<evidence type="ECO:0000313" key="3">
    <source>
        <dbReference type="EMBL" id="GFY70236.1"/>
    </source>
</evidence>
<comment type="caution">
    <text evidence="2">The sequence shown here is derived from an EMBL/GenBank/DDBJ whole genome shotgun (WGS) entry which is preliminary data.</text>
</comment>
<sequence>MKTIFFLCCVAVFAVIASSDDSYEINASFFDRAGLSRACYGNQTFTRYSTCDKRCDQMKPPTNCPDVTLPVIFLEKKHQMMFGFRKSNALNFLSETSVTAVLVEFSSLKIFIQY</sequence>
<organism evidence="2 4">
    <name type="scientific">Trichonephila inaurata madagascariensis</name>
    <dbReference type="NCBI Taxonomy" id="2747483"/>
    <lineage>
        <taxon>Eukaryota</taxon>
        <taxon>Metazoa</taxon>
        <taxon>Ecdysozoa</taxon>
        <taxon>Arthropoda</taxon>
        <taxon>Chelicerata</taxon>
        <taxon>Arachnida</taxon>
        <taxon>Araneae</taxon>
        <taxon>Araneomorphae</taxon>
        <taxon>Entelegynae</taxon>
        <taxon>Araneoidea</taxon>
        <taxon>Nephilidae</taxon>
        <taxon>Trichonephila</taxon>
        <taxon>Trichonephila inaurata</taxon>
    </lineage>
</organism>
<accession>A0A8X6X1B8</accession>
<keyword evidence="4" id="KW-1185">Reference proteome</keyword>
<feature type="chain" id="PRO_5036658734" evidence="1">
    <location>
        <begin position="20"/>
        <end position="114"/>
    </location>
</feature>
<dbReference type="EMBL" id="BMAV01018118">
    <property type="protein sequence ID" value="GFY70236.1"/>
    <property type="molecule type" value="Genomic_DNA"/>
</dbReference>
<protein>
    <submittedName>
        <fullName evidence="2">Uncharacterized protein</fullName>
    </submittedName>
</protein>
<evidence type="ECO:0000256" key="1">
    <source>
        <dbReference type="SAM" id="SignalP"/>
    </source>
</evidence>
<feature type="signal peptide" evidence="1">
    <location>
        <begin position="1"/>
        <end position="19"/>
    </location>
</feature>
<evidence type="ECO:0000313" key="4">
    <source>
        <dbReference type="Proteomes" id="UP000886998"/>
    </source>
</evidence>
<dbReference type="EMBL" id="BMAV01004616">
    <property type="protein sequence ID" value="GFY45095.1"/>
    <property type="molecule type" value="Genomic_DNA"/>
</dbReference>
<dbReference type="Proteomes" id="UP000886998">
    <property type="component" value="Unassembled WGS sequence"/>
</dbReference>
<dbReference type="AlphaFoldDB" id="A0A8X6X1B8"/>
<gene>
    <name evidence="2" type="ORF">TNIN_139281</name>
    <name evidence="3" type="ORF">TNIN_143231</name>
</gene>
<name>A0A8X6X1B8_9ARAC</name>
<reference evidence="2" key="1">
    <citation type="submission" date="2020-08" db="EMBL/GenBank/DDBJ databases">
        <title>Multicomponent nature underlies the extraordinary mechanical properties of spider dragline silk.</title>
        <authorList>
            <person name="Kono N."/>
            <person name="Nakamura H."/>
            <person name="Mori M."/>
            <person name="Yoshida Y."/>
            <person name="Ohtoshi R."/>
            <person name="Malay A.D."/>
            <person name="Moran D.A.P."/>
            <person name="Tomita M."/>
            <person name="Numata K."/>
            <person name="Arakawa K."/>
        </authorList>
    </citation>
    <scope>NUCLEOTIDE SEQUENCE</scope>
</reference>
<keyword evidence="1" id="KW-0732">Signal</keyword>
<evidence type="ECO:0000313" key="2">
    <source>
        <dbReference type="EMBL" id="GFY45095.1"/>
    </source>
</evidence>
<dbReference type="OrthoDB" id="6425854at2759"/>
<proteinExistence type="predicted"/>